<accession>A0A382RVM5</accession>
<dbReference type="AlphaFoldDB" id="A0A382RVM5"/>
<feature type="non-terminal residue" evidence="1">
    <location>
        <position position="44"/>
    </location>
</feature>
<proteinExistence type="predicted"/>
<evidence type="ECO:0000313" key="1">
    <source>
        <dbReference type="EMBL" id="SVD01107.1"/>
    </source>
</evidence>
<gene>
    <name evidence="1" type="ORF">METZ01_LOCUS353961</name>
</gene>
<name>A0A382RVM5_9ZZZZ</name>
<dbReference type="EMBL" id="UINC01124158">
    <property type="protein sequence ID" value="SVD01107.1"/>
    <property type="molecule type" value="Genomic_DNA"/>
</dbReference>
<evidence type="ECO:0008006" key="2">
    <source>
        <dbReference type="Google" id="ProtNLM"/>
    </source>
</evidence>
<protein>
    <recommendedName>
        <fullName evidence="2">Glycosyltransferase subfamily 4-like N-terminal domain-containing protein</fullName>
    </recommendedName>
</protein>
<organism evidence="1">
    <name type="scientific">marine metagenome</name>
    <dbReference type="NCBI Taxonomy" id="408172"/>
    <lineage>
        <taxon>unclassified sequences</taxon>
        <taxon>metagenomes</taxon>
        <taxon>ecological metagenomes</taxon>
    </lineage>
</organism>
<sequence length="44" mass="5041">MKKIFHINGTTTPGGGPEHIFQLIKRLNQNEWEVVICTLKDGLY</sequence>
<reference evidence="1" key="1">
    <citation type="submission" date="2018-05" db="EMBL/GenBank/DDBJ databases">
        <authorList>
            <person name="Lanie J.A."/>
            <person name="Ng W.-L."/>
            <person name="Kazmierczak K.M."/>
            <person name="Andrzejewski T.M."/>
            <person name="Davidsen T.M."/>
            <person name="Wayne K.J."/>
            <person name="Tettelin H."/>
            <person name="Glass J.I."/>
            <person name="Rusch D."/>
            <person name="Podicherti R."/>
            <person name="Tsui H.-C.T."/>
            <person name="Winkler M.E."/>
        </authorList>
    </citation>
    <scope>NUCLEOTIDE SEQUENCE</scope>
</reference>